<dbReference type="AlphaFoldDB" id="A0A9D1NEA7"/>
<comment type="caution">
    <text evidence="2">The sequence shown here is derived from an EMBL/GenBank/DDBJ whole genome shotgun (WGS) entry which is preliminary data.</text>
</comment>
<evidence type="ECO:0000256" key="1">
    <source>
        <dbReference type="SAM" id="SignalP"/>
    </source>
</evidence>
<evidence type="ECO:0000313" key="2">
    <source>
        <dbReference type="EMBL" id="HIV01027.1"/>
    </source>
</evidence>
<organism evidence="2 3">
    <name type="scientific">Candidatus Caccopulliclostridium gallistercoris</name>
    <dbReference type="NCBI Taxonomy" id="2840719"/>
    <lineage>
        <taxon>Bacteria</taxon>
        <taxon>Bacillati</taxon>
        <taxon>Bacillota</taxon>
        <taxon>Clostridia</taxon>
        <taxon>Candidatus Caccopulliclostridium</taxon>
    </lineage>
</organism>
<reference evidence="2" key="1">
    <citation type="submission" date="2020-10" db="EMBL/GenBank/DDBJ databases">
        <authorList>
            <person name="Gilroy R."/>
        </authorList>
    </citation>
    <scope>NUCLEOTIDE SEQUENCE</scope>
    <source>
        <strain evidence="2">CHK186-9395</strain>
    </source>
</reference>
<reference evidence="2" key="2">
    <citation type="journal article" date="2021" name="PeerJ">
        <title>Extensive microbial diversity within the chicken gut microbiome revealed by metagenomics and culture.</title>
        <authorList>
            <person name="Gilroy R."/>
            <person name="Ravi A."/>
            <person name="Getino M."/>
            <person name="Pursley I."/>
            <person name="Horton D.L."/>
            <person name="Alikhan N.F."/>
            <person name="Baker D."/>
            <person name="Gharbi K."/>
            <person name="Hall N."/>
            <person name="Watson M."/>
            <person name="Adriaenssens E.M."/>
            <person name="Foster-Nyarko E."/>
            <person name="Jarju S."/>
            <person name="Secka A."/>
            <person name="Antonio M."/>
            <person name="Oren A."/>
            <person name="Chaudhuri R.R."/>
            <person name="La Ragione R."/>
            <person name="Hildebrand F."/>
            <person name="Pallen M.J."/>
        </authorList>
    </citation>
    <scope>NUCLEOTIDE SEQUENCE</scope>
    <source>
        <strain evidence="2">CHK186-9395</strain>
    </source>
</reference>
<accession>A0A9D1NEA7</accession>
<dbReference type="Proteomes" id="UP000886861">
    <property type="component" value="Unassembled WGS sequence"/>
</dbReference>
<sequence>MKKRGKVLLSLAACTLCLCLLITGIYASATIKFTTTSTLNFTPTNAYAGISINTYQGNVADESSFTQLEGEGYTLSEIKNFTPGADGFPDADNSDLLPGFGAEELTTWTASEVILYLAKPTVRYEVTIYNYSGYDIKFTPSYTMSGTNQNLLTIAAHTVNGAVVGDYPLNSDAASNTAVTISAPTGTTATSVTFRVDVTVDDSNENAVDASLALNFAIERA</sequence>
<feature type="signal peptide" evidence="1">
    <location>
        <begin position="1"/>
        <end position="29"/>
    </location>
</feature>
<proteinExistence type="predicted"/>
<protein>
    <submittedName>
        <fullName evidence="2">Uncharacterized protein</fullName>
    </submittedName>
</protein>
<name>A0A9D1NEA7_9FIRM</name>
<dbReference type="EMBL" id="DVOJ01000003">
    <property type="protein sequence ID" value="HIV01027.1"/>
    <property type="molecule type" value="Genomic_DNA"/>
</dbReference>
<keyword evidence="1" id="KW-0732">Signal</keyword>
<feature type="chain" id="PRO_5039402130" evidence="1">
    <location>
        <begin position="30"/>
        <end position="221"/>
    </location>
</feature>
<evidence type="ECO:0000313" key="3">
    <source>
        <dbReference type="Proteomes" id="UP000886861"/>
    </source>
</evidence>
<gene>
    <name evidence="2" type="ORF">IAA62_00475</name>
</gene>